<gene>
    <name evidence="2" type="ORF">HMPREF9220_1086</name>
</gene>
<evidence type="ECO:0000259" key="1">
    <source>
        <dbReference type="Pfam" id="PF09343"/>
    </source>
</evidence>
<dbReference type="EMBL" id="AENT01000012">
    <property type="protein sequence ID" value="EFR42957.1"/>
    <property type="molecule type" value="Genomic_DNA"/>
</dbReference>
<dbReference type="eggNOG" id="COG5448">
    <property type="taxonomic scope" value="Bacteria"/>
</dbReference>
<sequence length="189" mass="22104">MIRKMPKELDTWAWESTKTMTFHTIIKRSGTDKVRTMTNQIYPSWEINAKLNKLTNEQVRILFGFFAKIKGSYEPFLFLDPEDNSEIDIRLPLAKVGEYQAIRKLGEFVEPVTWIENEKIYINGVLVRKDEYNLDNGIIRFNTPPSSDAKITASYTYYWKVMLADDKVGITSVFKNFNRSKMLKLVSVR</sequence>
<dbReference type="Proteomes" id="UP000004594">
    <property type="component" value="Unassembled WGS sequence"/>
</dbReference>
<name>E4L8A3_9FIRM</name>
<protein>
    <submittedName>
        <fullName evidence="2">TIGR02217 family protein</fullName>
    </submittedName>
</protein>
<accession>E4L8A3</accession>
<evidence type="ECO:0000313" key="3">
    <source>
        <dbReference type="Proteomes" id="UP000004594"/>
    </source>
</evidence>
<evidence type="ECO:0000313" key="2">
    <source>
        <dbReference type="EMBL" id="EFR42957.1"/>
    </source>
</evidence>
<dbReference type="InterPro" id="IPR011740">
    <property type="entry name" value="DUF2460"/>
</dbReference>
<reference evidence="2 3" key="1">
    <citation type="submission" date="2010-11" db="EMBL/GenBank/DDBJ databases">
        <authorList>
            <person name="Durkin A.S."/>
            <person name="Madupu R."/>
            <person name="Torralba M."/>
            <person name="Gillis M."/>
            <person name="Methe B."/>
            <person name="Sutton G."/>
            <person name="Nelson K.E."/>
        </authorList>
    </citation>
    <scope>NUCLEOTIDE SEQUENCE [LARGE SCALE GENOMIC DNA]</scope>
    <source>
        <strain evidence="2 3">UPII 345-E</strain>
    </source>
</reference>
<proteinExistence type="predicted"/>
<comment type="caution">
    <text evidence="2">The sequence shown here is derived from an EMBL/GenBank/DDBJ whole genome shotgun (WGS) entry which is preliminary data.</text>
</comment>
<dbReference type="OrthoDB" id="1625510at2"/>
<organism evidence="2 3">
    <name type="scientific">Dialister micraerophilus UPII 345-E</name>
    <dbReference type="NCBI Taxonomy" id="910314"/>
    <lineage>
        <taxon>Bacteria</taxon>
        <taxon>Bacillati</taxon>
        <taxon>Bacillota</taxon>
        <taxon>Negativicutes</taxon>
        <taxon>Veillonellales</taxon>
        <taxon>Veillonellaceae</taxon>
        <taxon>Dialister</taxon>
    </lineage>
</organism>
<feature type="domain" description="DUF2460" evidence="1">
    <location>
        <begin position="11"/>
        <end position="189"/>
    </location>
</feature>
<dbReference type="Pfam" id="PF09343">
    <property type="entry name" value="DUF2460"/>
    <property type="match status" value="1"/>
</dbReference>
<dbReference type="RefSeq" id="WP_007554364.1">
    <property type="nucleotide sequence ID" value="NZ_AENT01000012.1"/>
</dbReference>
<dbReference type="AlphaFoldDB" id="E4L8A3"/>